<dbReference type="PANTHER" id="PTHR31435">
    <property type="entry name" value="PROTEIN NATD1"/>
    <property type="match status" value="1"/>
</dbReference>
<proteinExistence type="predicted"/>
<keyword evidence="2" id="KW-0808">Transferase</keyword>
<dbReference type="OrthoDB" id="9793389at2"/>
<dbReference type="PATRIC" id="fig|1300343.5.peg.1238"/>
<dbReference type="InterPro" id="IPR016181">
    <property type="entry name" value="Acyl_CoA_acyltransferase"/>
</dbReference>
<feature type="domain" description="N-acetyltransferase" evidence="1">
    <location>
        <begin position="6"/>
        <end position="93"/>
    </location>
</feature>
<dbReference type="Pfam" id="PF14542">
    <property type="entry name" value="Acetyltransf_CG"/>
    <property type="match status" value="1"/>
</dbReference>
<evidence type="ECO:0000313" key="2">
    <source>
        <dbReference type="EMBL" id="KGO07438.1"/>
    </source>
</evidence>
<evidence type="ECO:0000313" key="3">
    <source>
        <dbReference type="Proteomes" id="UP000030140"/>
    </source>
</evidence>
<dbReference type="InterPro" id="IPR045057">
    <property type="entry name" value="Gcn5-rel_NAT"/>
</dbReference>
<protein>
    <submittedName>
        <fullName evidence="2">Acyl-CoA acyltransferase</fullName>
    </submittedName>
</protein>
<dbReference type="AlphaFoldDB" id="A0A0A2GY45"/>
<evidence type="ECO:0000259" key="1">
    <source>
        <dbReference type="PROSITE" id="PS51729"/>
    </source>
</evidence>
<dbReference type="PROSITE" id="PS51729">
    <property type="entry name" value="GNAT_YJDJ"/>
    <property type="match status" value="1"/>
</dbReference>
<gene>
    <name evidence="2" type="ORF">NV36_11740</name>
</gene>
<dbReference type="Gene3D" id="3.40.630.30">
    <property type="match status" value="1"/>
</dbReference>
<dbReference type="EMBL" id="JSAQ01000001">
    <property type="protein sequence ID" value="KGO07438.1"/>
    <property type="molecule type" value="Genomic_DNA"/>
</dbReference>
<organism evidence="2 3">
    <name type="scientific">Dokdonia donghaensis DSW-1</name>
    <dbReference type="NCBI Taxonomy" id="1300343"/>
    <lineage>
        <taxon>Bacteria</taxon>
        <taxon>Pseudomonadati</taxon>
        <taxon>Bacteroidota</taxon>
        <taxon>Flavobacteriia</taxon>
        <taxon>Flavobacteriales</taxon>
        <taxon>Flavobacteriaceae</taxon>
        <taxon>Dokdonia</taxon>
    </lineage>
</organism>
<accession>A0A0A2GY45</accession>
<keyword evidence="2" id="KW-0012">Acyltransferase</keyword>
<dbReference type="GO" id="GO:0016746">
    <property type="term" value="F:acyltransferase activity"/>
    <property type="evidence" value="ECO:0007669"/>
    <property type="project" value="UniProtKB-KW"/>
</dbReference>
<dbReference type="PANTHER" id="PTHR31435:SF10">
    <property type="entry name" value="BSR4717 PROTEIN"/>
    <property type="match status" value="1"/>
</dbReference>
<keyword evidence="3" id="KW-1185">Reference proteome</keyword>
<dbReference type="KEGG" id="ddo:I597_1226"/>
<name>A0A0A2GY45_9FLAO</name>
<sequence length="93" mass="10655">MNIQHKEREDRGVFYMKGDNGIISELAYSKDRDSVITIDHTETKIPEEGKGFASRLVAHTVDFARERGLKINPLCPFAEVQFDRNPDYKDVLA</sequence>
<reference evidence="2 3" key="1">
    <citation type="submission" date="2014-10" db="EMBL/GenBank/DDBJ databases">
        <title>Draft genome sequence of the proteorhodopsin-containing marine bacterium Dokdonia donghaensis.</title>
        <authorList>
            <person name="Gomez-Consarnau L."/>
            <person name="Gonzalez J.M."/>
            <person name="Riedel T."/>
            <person name="Jaenicke S."/>
            <person name="Wagner-Doebler I."/>
            <person name="Fuhrman J.A."/>
        </authorList>
    </citation>
    <scope>NUCLEOTIDE SEQUENCE [LARGE SCALE GENOMIC DNA]</scope>
    <source>
        <strain evidence="2 3">DSW-1</strain>
    </source>
</reference>
<dbReference type="SUPFAM" id="SSF55729">
    <property type="entry name" value="Acyl-CoA N-acyltransferases (Nat)"/>
    <property type="match status" value="1"/>
</dbReference>
<dbReference type="InterPro" id="IPR031165">
    <property type="entry name" value="GNAT_YJDJ"/>
</dbReference>
<dbReference type="Proteomes" id="UP000030140">
    <property type="component" value="Unassembled WGS sequence"/>
</dbReference>
<comment type="caution">
    <text evidence="2">The sequence shown here is derived from an EMBL/GenBank/DDBJ whole genome shotgun (WGS) entry which is preliminary data.</text>
</comment>
<dbReference type="RefSeq" id="WP_035327485.1">
    <property type="nucleotide sequence ID" value="NZ_CP015125.1"/>
</dbReference>